<sequence length="115" mass="12334">MPPAQPRRPGAAAGTAVAVLLVGAAAVTAPAQAQPARPYGTVVGTDGVYERQFPSTDSSSRGRLPYRTQIGLRCKVRAQNVDGNTVWYLLRDRPTWVSARYVANTGTVPYCKDVM</sequence>
<dbReference type="RefSeq" id="WP_344328013.1">
    <property type="nucleotide sequence ID" value="NZ_BAAASZ010000037.1"/>
</dbReference>
<organism evidence="2 3">
    <name type="scientific">Streptomyces macrosporus</name>
    <dbReference type="NCBI Taxonomy" id="44032"/>
    <lineage>
        <taxon>Bacteria</taxon>
        <taxon>Bacillati</taxon>
        <taxon>Actinomycetota</taxon>
        <taxon>Actinomycetes</taxon>
        <taxon>Kitasatosporales</taxon>
        <taxon>Streptomycetaceae</taxon>
        <taxon>Streptomyces</taxon>
    </lineage>
</organism>
<comment type="caution">
    <text evidence="2">The sequence shown here is derived from an EMBL/GenBank/DDBJ whole genome shotgun (WGS) entry which is preliminary data.</text>
</comment>
<proteinExistence type="predicted"/>
<feature type="chain" id="PRO_5046648541" description="SH3b domain-containing protein" evidence="1">
    <location>
        <begin position="34"/>
        <end position="115"/>
    </location>
</feature>
<feature type="signal peptide" evidence="1">
    <location>
        <begin position="1"/>
        <end position="33"/>
    </location>
</feature>
<evidence type="ECO:0000313" key="2">
    <source>
        <dbReference type="EMBL" id="GAA2462212.1"/>
    </source>
</evidence>
<keyword evidence="1" id="KW-0732">Signal</keyword>
<dbReference type="Proteomes" id="UP001501638">
    <property type="component" value="Unassembled WGS sequence"/>
</dbReference>
<protein>
    <recommendedName>
        <fullName evidence="4">SH3b domain-containing protein</fullName>
    </recommendedName>
</protein>
<reference evidence="2 3" key="1">
    <citation type="journal article" date="2019" name="Int. J. Syst. Evol. Microbiol.">
        <title>The Global Catalogue of Microorganisms (GCM) 10K type strain sequencing project: providing services to taxonomists for standard genome sequencing and annotation.</title>
        <authorList>
            <consortium name="The Broad Institute Genomics Platform"/>
            <consortium name="The Broad Institute Genome Sequencing Center for Infectious Disease"/>
            <person name="Wu L."/>
            <person name="Ma J."/>
        </authorList>
    </citation>
    <scope>NUCLEOTIDE SEQUENCE [LARGE SCALE GENOMIC DNA]</scope>
    <source>
        <strain evidence="2 3">JCM 6305</strain>
    </source>
</reference>
<name>A0ABN3KNW0_9ACTN</name>
<evidence type="ECO:0000313" key="3">
    <source>
        <dbReference type="Proteomes" id="UP001501638"/>
    </source>
</evidence>
<evidence type="ECO:0000256" key="1">
    <source>
        <dbReference type="SAM" id="SignalP"/>
    </source>
</evidence>
<gene>
    <name evidence="2" type="ORF">GCM10010405_53270</name>
</gene>
<dbReference type="EMBL" id="BAAASZ010000037">
    <property type="protein sequence ID" value="GAA2462212.1"/>
    <property type="molecule type" value="Genomic_DNA"/>
</dbReference>
<keyword evidence="3" id="KW-1185">Reference proteome</keyword>
<evidence type="ECO:0008006" key="4">
    <source>
        <dbReference type="Google" id="ProtNLM"/>
    </source>
</evidence>
<accession>A0ABN3KNW0</accession>